<accession>A0A3G5A029</accession>
<evidence type="ECO:0000313" key="1">
    <source>
        <dbReference type="EMBL" id="AYV80480.1"/>
    </source>
</evidence>
<reference evidence="1" key="1">
    <citation type="submission" date="2018-10" db="EMBL/GenBank/DDBJ databases">
        <title>Hidden diversity of soil giant viruses.</title>
        <authorList>
            <person name="Schulz F."/>
            <person name="Alteio L."/>
            <person name="Goudeau D."/>
            <person name="Ryan E.M."/>
            <person name="Malmstrom R.R."/>
            <person name="Blanchard J."/>
            <person name="Woyke T."/>
        </authorList>
    </citation>
    <scope>NUCLEOTIDE SEQUENCE</scope>
    <source>
        <strain evidence="1">HAV1</strain>
    </source>
</reference>
<gene>
    <name evidence="1" type="ORF">Harvfovirus2_10</name>
</gene>
<name>A0A3G5A029_9VIRU</name>
<sequence>MATTFTATDFSLSRRTYVRRIPCECRFCPEFHHSDFPYCSKECLGIDESKVTIGYGSTFIIGNRRCTHIHAKCQVPSCNLSREPDFIDAATQDDWMNRHEVVPRYVQPFCEAHLPKCSCGLSRFTTSKLEMKYPLSEEDSKLFNLKCAKCLHACPVASCKESRFYTKEEDKVELSLSCRSHGSHVLVGQMLIDYKKVVEHFEFLFKADIHSIINELEMFIDGKTLTEYQNICLLSYVNAARANDPVLIIKFLKEVAAVGKLRKLIPQIVDQKESLVRLREQVRNCSQ</sequence>
<dbReference type="EMBL" id="MK072244">
    <property type="protein sequence ID" value="AYV80480.1"/>
    <property type="molecule type" value="Genomic_DNA"/>
</dbReference>
<proteinExistence type="predicted"/>
<organism evidence="1">
    <name type="scientific">Harvfovirus sp</name>
    <dbReference type="NCBI Taxonomy" id="2487768"/>
    <lineage>
        <taxon>Viruses</taxon>
        <taxon>Varidnaviria</taxon>
        <taxon>Bamfordvirae</taxon>
        <taxon>Nucleocytoviricota</taxon>
        <taxon>Megaviricetes</taxon>
        <taxon>Imitervirales</taxon>
        <taxon>Mimiviridae</taxon>
        <taxon>Klosneuvirinae</taxon>
    </lineage>
</organism>
<protein>
    <submittedName>
        <fullName evidence="1">Uncharacterized protein</fullName>
    </submittedName>
</protein>